<evidence type="ECO:0000259" key="5">
    <source>
        <dbReference type="Pfam" id="PF01551"/>
    </source>
</evidence>
<name>A0A2U1K5F9_9BACI</name>
<sequence>MNRKLLGMFLSTSLVASSVITIPGMAQAKSIDDIRAEKAATNAEKQKKQSEIEKLKSEQQAVKNQIAKIDSQMAKTSDEIVAKQEEIAKKEEEIEKLKKDIEELEIRIAERDKLLKERVASMQVNGAVNYLDVLLGSQSFGDFLDRVLALNIIADQDRTIIEEQKADLEALEKKKQEVEEIRNKIQNELESLKKLRNELKAQLEEKDRLSNELASEEEDLHDELGEIEHQAQILAAEEAAYIQQKKEEEAARKRAEEAARKQASAAKQSNVASAASSPSSVKSGSSPSGSSSSSAPEVSHSSSSGFIMPASGRFTSSFGSRVHPISGRVKNHNGVDIANSIGTPIRAAASGKVIYAGTMSGYGNTVMIAHTINGKSYTTLYAHMSAFSVRNGQSVSQGQQIGKIGNTGASTGPHLHFEVHPGGYKNPVNPMQFL</sequence>
<feature type="domain" description="Peptidoglycan hydrolase PcsB coiled-coil" evidence="6">
    <location>
        <begin position="101"/>
        <end position="174"/>
    </location>
</feature>
<dbReference type="PANTHER" id="PTHR21666">
    <property type="entry name" value="PEPTIDASE-RELATED"/>
    <property type="match status" value="1"/>
</dbReference>
<gene>
    <name evidence="7" type="ORF">DCC39_05155</name>
</gene>
<keyword evidence="2" id="KW-0175">Coiled coil</keyword>
<dbReference type="AlphaFoldDB" id="A0A2U1K5F9"/>
<evidence type="ECO:0000256" key="4">
    <source>
        <dbReference type="SAM" id="SignalP"/>
    </source>
</evidence>
<feature type="compositionally biased region" description="Basic and acidic residues" evidence="3">
    <location>
        <begin position="245"/>
        <end position="260"/>
    </location>
</feature>
<evidence type="ECO:0000313" key="7">
    <source>
        <dbReference type="EMBL" id="PWA12612.1"/>
    </source>
</evidence>
<evidence type="ECO:0000313" key="8">
    <source>
        <dbReference type="Proteomes" id="UP000245998"/>
    </source>
</evidence>
<keyword evidence="1 4" id="KW-0732">Signal</keyword>
<dbReference type="Pfam" id="PF24568">
    <property type="entry name" value="CC_PcsB"/>
    <property type="match status" value="1"/>
</dbReference>
<dbReference type="InterPro" id="IPR016047">
    <property type="entry name" value="M23ase_b-sheet_dom"/>
</dbReference>
<dbReference type="PANTHER" id="PTHR21666:SF270">
    <property type="entry name" value="MUREIN HYDROLASE ACTIVATOR ENVC"/>
    <property type="match status" value="1"/>
</dbReference>
<dbReference type="OrthoDB" id="9805070at2"/>
<dbReference type="Pfam" id="PF01551">
    <property type="entry name" value="Peptidase_M23"/>
    <property type="match status" value="1"/>
</dbReference>
<feature type="compositionally biased region" description="Low complexity" evidence="3">
    <location>
        <begin position="261"/>
        <end position="304"/>
    </location>
</feature>
<feature type="coiled-coil region" evidence="2">
    <location>
        <begin position="31"/>
        <end position="114"/>
    </location>
</feature>
<dbReference type="CDD" id="cd12797">
    <property type="entry name" value="M23_peptidase"/>
    <property type="match status" value="1"/>
</dbReference>
<evidence type="ECO:0000256" key="3">
    <source>
        <dbReference type="SAM" id="MobiDB-lite"/>
    </source>
</evidence>
<dbReference type="Gene3D" id="6.10.250.3150">
    <property type="match status" value="1"/>
</dbReference>
<feature type="domain" description="M23ase beta-sheet core" evidence="5">
    <location>
        <begin position="331"/>
        <end position="430"/>
    </location>
</feature>
<evidence type="ECO:0000256" key="1">
    <source>
        <dbReference type="ARBA" id="ARBA00022729"/>
    </source>
</evidence>
<organism evidence="7 8">
    <name type="scientific">Pueribacillus theae</name>
    <dbReference type="NCBI Taxonomy" id="2171751"/>
    <lineage>
        <taxon>Bacteria</taxon>
        <taxon>Bacillati</taxon>
        <taxon>Bacillota</taxon>
        <taxon>Bacilli</taxon>
        <taxon>Bacillales</taxon>
        <taxon>Bacillaceae</taxon>
        <taxon>Pueribacillus</taxon>
    </lineage>
</organism>
<evidence type="ECO:0000259" key="6">
    <source>
        <dbReference type="Pfam" id="PF24568"/>
    </source>
</evidence>
<reference evidence="7 8" key="1">
    <citation type="submission" date="2018-04" db="EMBL/GenBank/DDBJ databases">
        <title>Camelliibacillus theae gen. nov., sp. nov., isolated from Pu'er tea.</title>
        <authorList>
            <person name="Niu L."/>
        </authorList>
    </citation>
    <scope>NUCLEOTIDE SEQUENCE [LARGE SCALE GENOMIC DNA]</scope>
    <source>
        <strain evidence="7 8">T8</strain>
    </source>
</reference>
<dbReference type="GO" id="GO:0004222">
    <property type="term" value="F:metalloendopeptidase activity"/>
    <property type="evidence" value="ECO:0007669"/>
    <property type="project" value="TreeGrafter"/>
</dbReference>
<dbReference type="Proteomes" id="UP000245998">
    <property type="component" value="Unassembled WGS sequence"/>
</dbReference>
<keyword evidence="8" id="KW-1185">Reference proteome</keyword>
<feature type="signal peptide" evidence="4">
    <location>
        <begin position="1"/>
        <end position="28"/>
    </location>
</feature>
<proteinExistence type="predicted"/>
<dbReference type="InterPro" id="IPR050570">
    <property type="entry name" value="Cell_wall_metabolism_enzyme"/>
</dbReference>
<comment type="caution">
    <text evidence="7">The sequence shown here is derived from an EMBL/GenBank/DDBJ whole genome shotgun (WGS) entry which is preliminary data.</text>
</comment>
<accession>A0A2U1K5F9</accession>
<dbReference type="RefSeq" id="WP_116553816.1">
    <property type="nucleotide sequence ID" value="NZ_QCZG01000007.1"/>
</dbReference>
<feature type="chain" id="PRO_5015613393" evidence="4">
    <location>
        <begin position="29"/>
        <end position="434"/>
    </location>
</feature>
<dbReference type="EMBL" id="QCZG01000007">
    <property type="protein sequence ID" value="PWA12612.1"/>
    <property type="molecule type" value="Genomic_DNA"/>
</dbReference>
<evidence type="ECO:0000256" key="2">
    <source>
        <dbReference type="SAM" id="Coils"/>
    </source>
</evidence>
<dbReference type="InterPro" id="IPR011055">
    <property type="entry name" value="Dup_hybrid_motif"/>
</dbReference>
<dbReference type="SUPFAM" id="SSF51261">
    <property type="entry name" value="Duplicated hybrid motif"/>
    <property type="match status" value="1"/>
</dbReference>
<dbReference type="InterPro" id="IPR057309">
    <property type="entry name" value="PcsB_CC"/>
</dbReference>
<feature type="region of interest" description="Disordered" evidence="3">
    <location>
        <begin position="245"/>
        <end position="304"/>
    </location>
</feature>
<dbReference type="Gene3D" id="2.70.70.10">
    <property type="entry name" value="Glucose Permease (Domain IIA)"/>
    <property type="match status" value="1"/>
</dbReference>
<protein>
    <submittedName>
        <fullName evidence="7">Peptidase M23</fullName>
    </submittedName>
</protein>